<dbReference type="AlphaFoldDB" id="A0A5J4YS07"/>
<proteinExistence type="predicted"/>
<keyword evidence="2 5" id="KW-0812">Transmembrane</keyword>
<feature type="transmembrane region" description="Helical" evidence="5">
    <location>
        <begin position="12"/>
        <end position="29"/>
    </location>
</feature>
<feature type="transmembrane region" description="Helical" evidence="5">
    <location>
        <begin position="85"/>
        <end position="104"/>
    </location>
</feature>
<accession>A0A5J4YS07</accession>
<dbReference type="Pfam" id="PF04750">
    <property type="entry name" value="Far-17a_AIG1"/>
    <property type="match status" value="1"/>
</dbReference>
<evidence type="ECO:0000256" key="3">
    <source>
        <dbReference type="ARBA" id="ARBA00022989"/>
    </source>
</evidence>
<dbReference type="EMBL" id="VRMN01000005">
    <property type="protein sequence ID" value="KAA8494179.1"/>
    <property type="molecule type" value="Genomic_DNA"/>
</dbReference>
<sequence length="277" mass="31164">MGMWSKWGWSRAPRGVQVYALLACAVFWYNNVHIPSAPTTRARFGGASVFLTSQANVVLMVYAALLVLHSVFWPHSVRCRALLAHLQRPLFCVGSFVGIAYYALLHNHPELAQLGTPEHDPWFWAHMHALHIAPLLFMVLDLLMNRQKPHALAADLVILYAYSALYLMWSSFCATYDGFPYPFQRSFSAFDHALFAIAANVSIGLLCLSARAVSFWMLREDRKSYEAQSDAPRARKYAVHKRASSWNELQSIAESIASQLGVCHKRASSSTGAIYLR</sequence>
<keyword evidence="3 5" id="KW-1133">Transmembrane helix</keyword>
<evidence type="ECO:0000256" key="1">
    <source>
        <dbReference type="ARBA" id="ARBA00004127"/>
    </source>
</evidence>
<dbReference type="InterPro" id="IPR006838">
    <property type="entry name" value="ADTRP_AIG1"/>
</dbReference>
<feature type="transmembrane region" description="Helical" evidence="5">
    <location>
        <begin position="49"/>
        <end position="73"/>
    </location>
</feature>
<gene>
    <name evidence="6" type="ORF">FVE85_4154</name>
</gene>
<dbReference type="PANTHER" id="PTHR10989:SF16">
    <property type="entry name" value="AT02829P-RELATED"/>
    <property type="match status" value="1"/>
</dbReference>
<keyword evidence="7" id="KW-1185">Reference proteome</keyword>
<dbReference type="GO" id="GO:0012505">
    <property type="term" value="C:endomembrane system"/>
    <property type="evidence" value="ECO:0007669"/>
    <property type="project" value="UniProtKB-SubCell"/>
</dbReference>
<comment type="subcellular location">
    <subcellularLocation>
        <location evidence="1">Endomembrane system</location>
        <topology evidence="1">Multi-pass membrane protein</topology>
    </subcellularLocation>
</comment>
<dbReference type="Proteomes" id="UP000324585">
    <property type="component" value="Unassembled WGS sequence"/>
</dbReference>
<evidence type="ECO:0000256" key="5">
    <source>
        <dbReference type="SAM" id="Phobius"/>
    </source>
</evidence>
<reference evidence="7" key="1">
    <citation type="journal article" date="2019" name="Nat. Commun.">
        <title>Expansion of phycobilisome linker gene families in mesophilic red algae.</title>
        <authorList>
            <person name="Lee J."/>
            <person name="Kim D."/>
            <person name="Bhattacharya D."/>
            <person name="Yoon H.S."/>
        </authorList>
    </citation>
    <scope>NUCLEOTIDE SEQUENCE [LARGE SCALE GENOMIC DNA]</scope>
    <source>
        <strain evidence="7">CCMP 1328</strain>
    </source>
</reference>
<feature type="transmembrane region" description="Helical" evidence="5">
    <location>
        <begin position="192"/>
        <end position="213"/>
    </location>
</feature>
<feature type="transmembrane region" description="Helical" evidence="5">
    <location>
        <begin position="124"/>
        <end position="144"/>
    </location>
</feature>
<evidence type="ECO:0000256" key="4">
    <source>
        <dbReference type="ARBA" id="ARBA00023136"/>
    </source>
</evidence>
<name>A0A5J4YS07_PORPP</name>
<organism evidence="6 7">
    <name type="scientific">Porphyridium purpureum</name>
    <name type="common">Red alga</name>
    <name type="synonym">Porphyridium cruentum</name>
    <dbReference type="NCBI Taxonomy" id="35688"/>
    <lineage>
        <taxon>Eukaryota</taxon>
        <taxon>Rhodophyta</taxon>
        <taxon>Bangiophyceae</taxon>
        <taxon>Porphyridiales</taxon>
        <taxon>Porphyridiaceae</taxon>
        <taxon>Porphyridium</taxon>
    </lineage>
</organism>
<dbReference type="PANTHER" id="PTHR10989">
    <property type="entry name" value="ANDROGEN-INDUCED PROTEIN 1-RELATED"/>
    <property type="match status" value="1"/>
</dbReference>
<dbReference type="GO" id="GO:0016020">
    <property type="term" value="C:membrane"/>
    <property type="evidence" value="ECO:0007669"/>
    <property type="project" value="InterPro"/>
</dbReference>
<evidence type="ECO:0000256" key="2">
    <source>
        <dbReference type="ARBA" id="ARBA00022692"/>
    </source>
</evidence>
<protein>
    <recommendedName>
        <fullName evidence="8">FAR-17a/AIG1-like protein</fullName>
    </recommendedName>
</protein>
<keyword evidence="4 5" id="KW-0472">Membrane</keyword>
<evidence type="ECO:0008006" key="8">
    <source>
        <dbReference type="Google" id="ProtNLM"/>
    </source>
</evidence>
<evidence type="ECO:0000313" key="6">
    <source>
        <dbReference type="EMBL" id="KAA8494179.1"/>
    </source>
</evidence>
<evidence type="ECO:0000313" key="7">
    <source>
        <dbReference type="Proteomes" id="UP000324585"/>
    </source>
</evidence>
<comment type="caution">
    <text evidence="6">The sequence shown here is derived from an EMBL/GenBank/DDBJ whole genome shotgun (WGS) entry which is preliminary data.</text>
</comment>
<feature type="transmembrane region" description="Helical" evidence="5">
    <location>
        <begin position="151"/>
        <end position="172"/>
    </location>
</feature>